<organism evidence="2 3">
    <name type="scientific">Parasedimentitalea maritima</name>
    <dbReference type="NCBI Taxonomy" id="2578117"/>
    <lineage>
        <taxon>Bacteria</taxon>
        <taxon>Pseudomonadati</taxon>
        <taxon>Pseudomonadota</taxon>
        <taxon>Alphaproteobacteria</taxon>
        <taxon>Rhodobacterales</taxon>
        <taxon>Paracoccaceae</taxon>
        <taxon>Parasedimentitalea</taxon>
    </lineage>
</organism>
<dbReference type="GO" id="GO:0016740">
    <property type="term" value="F:transferase activity"/>
    <property type="evidence" value="ECO:0007669"/>
    <property type="project" value="UniProtKB-KW"/>
</dbReference>
<dbReference type="EMBL" id="WSFO01000003">
    <property type="protein sequence ID" value="KAE9630840.1"/>
    <property type="molecule type" value="Genomic_DNA"/>
</dbReference>
<dbReference type="Pfam" id="PF01636">
    <property type="entry name" value="APH"/>
    <property type="match status" value="1"/>
</dbReference>
<comment type="caution">
    <text evidence="2">The sequence shown here is derived from an EMBL/GenBank/DDBJ whole genome shotgun (WGS) entry which is preliminary data.</text>
</comment>
<protein>
    <submittedName>
        <fullName evidence="2">Phosphotransferase</fullName>
    </submittedName>
</protein>
<dbReference type="AlphaFoldDB" id="A0A6A4RBT5"/>
<proteinExistence type="predicted"/>
<accession>A0A6A4RBT5</accession>
<gene>
    <name evidence="2" type="ORF">GP644_06335</name>
</gene>
<reference evidence="2 3" key="1">
    <citation type="submission" date="2019-12" db="EMBL/GenBank/DDBJ databases">
        <authorList>
            <person name="Zhang Y.-J."/>
        </authorList>
    </citation>
    <scope>NUCLEOTIDE SEQUENCE [LARGE SCALE GENOMIC DNA]</scope>
    <source>
        <strain evidence="2 3">H18S-6</strain>
    </source>
</reference>
<keyword evidence="2" id="KW-0808">Transferase</keyword>
<dbReference type="Gene3D" id="3.90.1200.10">
    <property type="match status" value="1"/>
</dbReference>
<sequence length="329" mass="36832">MTDRYHLASNFLATTSWSAAVRAPLAGDASNRCYERLTDAVTGETAVLMDAPPEKGEDITAFTYIARYLCDQGLSAPRILAEDTQHGFLLIEDLGDDLFARIIQQNKSLEMPLYEAATDVLVALHDAPMPELDPFGPRLMAELVEIAFEKYGRNVNPNTITRFVDRFEDILRQTVVGDLVLVQRDYHAENLLWLPNRKGVARVGLLDFQAARAGHRAYDLVSLLQDARRDVPAGVEMQMIDRYVTMSGVDEPGFRAAYTVLGVQRNLRILGVFARLSLDFGKPQYVELIPRVWNHLIRGLEHPALAPIADIVRDNMPAPTPEFLSQLKS</sequence>
<dbReference type="Gene3D" id="3.30.200.20">
    <property type="entry name" value="Phosphorylase Kinase, domain 1"/>
    <property type="match status" value="1"/>
</dbReference>
<dbReference type="SUPFAM" id="SSF56112">
    <property type="entry name" value="Protein kinase-like (PK-like)"/>
    <property type="match status" value="1"/>
</dbReference>
<dbReference type="Proteomes" id="UP000441586">
    <property type="component" value="Unassembled WGS sequence"/>
</dbReference>
<name>A0A6A4RBT5_9RHOB</name>
<dbReference type="RefSeq" id="WP_158978052.1">
    <property type="nucleotide sequence ID" value="NZ_WSFO01000003.1"/>
</dbReference>
<dbReference type="InterPro" id="IPR002575">
    <property type="entry name" value="Aminoglycoside_PTrfase"/>
</dbReference>
<evidence type="ECO:0000259" key="1">
    <source>
        <dbReference type="Pfam" id="PF01636"/>
    </source>
</evidence>
<evidence type="ECO:0000313" key="2">
    <source>
        <dbReference type="EMBL" id="KAE9630840.1"/>
    </source>
</evidence>
<dbReference type="InterPro" id="IPR011009">
    <property type="entry name" value="Kinase-like_dom_sf"/>
</dbReference>
<evidence type="ECO:0000313" key="3">
    <source>
        <dbReference type="Proteomes" id="UP000441586"/>
    </source>
</evidence>
<feature type="domain" description="Aminoglycoside phosphotransferase" evidence="1">
    <location>
        <begin position="24"/>
        <end position="243"/>
    </location>
</feature>